<organism evidence="1 2">
    <name type="scientific">Marivirga atlantica</name>
    <dbReference type="NCBI Taxonomy" id="1548457"/>
    <lineage>
        <taxon>Bacteria</taxon>
        <taxon>Pseudomonadati</taxon>
        <taxon>Bacteroidota</taxon>
        <taxon>Cytophagia</taxon>
        <taxon>Cytophagales</taxon>
        <taxon>Marivirgaceae</taxon>
        <taxon>Marivirga</taxon>
    </lineage>
</organism>
<gene>
    <name evidence="1" type="ORF">JKP34_03300</name>
</gene>
<dbReference type="EMBL" id="JAERQG010000001">
    <property type="protein sequence ID" value="MBL0764264.1"/>
    <property type="molecule type" value="Genomic_DNA"/>
</dbReference>
<name>A0A937ACY9_9BACT</name>
<comment type="caution">
    <text evidence="1">The sequence shown here is derived from an EMBL/GenBank/DDBJ whole genome shotgun (WGS) entry which is preliminary data.</text>
</comment>
<evidence type="ECO:0000313" key="2">
    <source>
        <dbReference type="Proteomes" id="UP000642920"/>
    </source>
</evidence>
<dbReference type="Proteomes" id="UP000642920">
    <property type="component" value="Unassembled WGS sequence"/>
</dbReference>
<sequence>MKYFEREKLILVFIFSCFAIVAKSQIPEYVFSGGKGLIGKGVIQSDFGLSTARNELDTTGFSLQYGPYVSFKYGVGKNTHISFNYSFSRTSQFISDVVQKSNVSPSYTVGVAQGLFNNWSIRSNLSFSSINPTWSNTSWQNQIIAEYPVGERFTWQNNLGSSWNLNSIQPTFNYLSGLTYTIPRPFDLILEFYGNFNRDVQNYFTNVGTGIYFSKNLMTEIYLGYGLQAGQTSAFGSINFYYRLLPAK</sequence>
<dbReference type="AlphaFoldDB" id="A0A937ACY9"/>
<protein>
    <submittedName>
        <fullName evidence="1">Uncharacterized protein</fullName>
    </submittedName>
</protein>
<accession>A0A937ACY9</accession>
<dbReference type="RefSeq" id="WP_201917683.1">
    <property type="nucleotide sequence ID" value="NZ_JAERQG010000001.1"/>
</dbReference>
<reference evidence="1" key="1">
    <citation type="submission" date="2021-01" db="EMBL/GenBank/DDBJ databases">
        <title>Marivirga sp. nov., isolated from intertidal surface sediments.</title>
        <authorList>
            <person name="Zhang M."/>
        </authorList>
    </citation>
    <scope>NUCLEOTIDE SEQUENCE</scope>
    <source>
        <strain evidence="1">SM1354</strain>
    </source>
</reference>
<keyword evidence="2" id="KW-1185">Reference proteome</keyword>
<evidence type="ECO:0000313" key="1">
    <source>
        <dbReference type="EMBL" id="MBL0764264.1"/>
    </source>
</evidence>
<proteinExistence type="predicted"/>